<reference evidence="6" key="1">
    <citation type="journal article" date="2020" name="Stud. Mycol.">
        <title>101 Dothideomycetes genomes: a test case for predicting lifestyles and emergence of pathogens.</title>
        <authorList>
            <person name="Haridas S."/>
            <person name="Albert R."/>
            <person name="Binder M."/>
            <person name="Bloem J."/>
            <person name="Labutti K."/>
            <person name="Salamov A."/>
            <person name="Andreopoulos B."/>
            <person name="Baker S."/>
            <person name="Barry K."/>
            <person name="Bills G."/>
            <person name="Bluhm B."/>
            <person name="Cannon C."/>
            <person name="Castanera R."/>
            <person name="Culley D."/>
            <person name="Daum C."/>
            <person name="Ezra D."/>
            <person name="Gonzalez J."/>
            <person name="Henrissat B."/>
            <person name="Kuo A."/>
            <person name="Liang C."/>
            <person name="Lipzen A."/>
            <person name="Lutzoni F."/>
            <person name="Magnuson J."/>
            <person name="Mondo S."/>
            <person name="Nolan M."/>
            <person name="Ohm R."/>
            <person name="Pangilinan J."/>
            <person name="Park H.-J."/>
            <person name="Ramirez L."/>
            <person name="Alfaro M."/>
            <person name="Sun H."/>
            <person name="Tritt A."/>
            <person name="Yoshinaga Y."/>
            <person name="Zwiers L.-H."/>
            <person name="Turgeon B."/>
            <person name="Goodwin S."/>
            <person name="Spatafora J."/>
            <person name="Crous P."/>
            <person name="Grigoriev I."/>
        </authorList>
    </citation>
    <scope>NUCLEOTIDE SEQUENCE</scope>
    <source>
        <strain evidence="6">CBS 690.94</strain>
    </source>
</reference>
<feature type="compositionally biased region" description="Polar residues" evidence="4">
    <location>
        <begin position="840"/>
        <end position="867"/>
    </location>
</feature>
<dbReference type="GO" id="GO:0005634">
    <property type="term" value="C:nucleus"/>
    <property type="evidence" value="ECO:0007669"/>
    <property type="project" value="UniProtKB-SubCell"/>
</dbReference>
<dbReference type="InterPro" id="IPR036864">
    <property type="entry name" value="Zn2-C6_fun-type_DNA-bd_sf"/>
</dbReference>
<dbReference type="AlphaFoldDB" id="A0A9P4P9Y5"/>
<dbReference type="CDD" id="cd12148">
    <property type="entry name" value="fungal_TF_MHR"/>
    <property type="match status" value="1"/>
</dbReference>
<keyword evidence="3" id="KW-0539">Nucleus</keyword>
<dbReference type="PANTHER" id="PTHR31001:SF50">
    <property type="entry name" value="ZN(II)2CYS6 TRANSCRIPTION FACTOR (EUROFUNG)"/>
    <property type="match status" value="1"/>
</dbReference>
<dbReference type="PROSITE" id="PS00463">
    <property type="entry name" value="ZN2_CY6_FUNGAL_1"/>
    <property type="match status" value="1"/>
</dbReference>
<proteinExistence type="predicted"/>
<feature type="region of interest" description="Disordered" evidence="4">
    <location>
        <begin position="791"/>
        <end position="869"/>
    </location>
</feature>
<feature type="domain" description="Zn(2)-C6 fungal-type" evidence="5">
    <location>
        <begin position="41"/>
        <end position="70"/>
    </location>
</feature>
<dbReference type="Pfam" id="PF00172">
    <property type="entry name" value="Zn_clus"/>
    <property type="match status" value="1"/>
</dbReference>
<dbReference type="CDD" id="cd00067">
    <property type="entry name" value="GAL4"/>
    <property type="match status" value="1"/>
</dbReference>
<feature type="region of interest" description="Disordered" evidence="4">
    <location>
        <begin position="1"/>
        <end position="36"/>
    </location>
</feature>
<dbReference type="GO" id="GO:0006351">
    <property type="term" value="P:DNA-templated transcription"/>
    <property type="evidence" value="ECO:0007669"/>
    <property type="project" value="InterPro"/>
</dbReference>
<keyword evidence="2" id="KW-0479">Metal-binding</keyword>
<evidence type="ECO:0000256" key="1">
    <source>
        <dbReference type="ARBA" id="ARBA00004123"/>
    </source>
</evidence>
<name>A0A9P4P9Y5_9PLEO</name>
<feature type="compositionally biased region" description="Basic and acidic residues" evidence="4">
    <location>
        <begin position="106"/>
        <end position="119"/>
    </location>
</feature>
<dbReference type="SUPFAM" id="SSF57701">
    <property type="entry name" value="Zn2/Cys6 DNA-binding domain"/>
    <property type="match status" value="1"/>
</dbReference>
<dbReference type="InterPro" id="IPR050613">
    <property type="entry name" value="Sec_Metabolite_Reg"/>
</dbReference>
<dbReference type="PANTHER" id="PTHR31001">
    <property type="entry name" value="UNCHARACTERIZED TRANSCRIPTIONAL REGULATORY PROTEIN"/>
    <property type="match status" value="1"/>
</dbReference>
<feature type="region of interest" description="Disordered" evidence="4">
    <location>
        <begin position="106"/>
        <end position="132"/>
    </location>
</feature>
<feature type="region of interest" description="Disordered" evidence="4">
    <location>
        <begin position="705"/>
        <end position="753"/>
    </location>
</feature>
<dbReference type="InterPro" id="IPR007219">
    <property type="entry name" value="XnlR_reg_dom"/>
</dbReference>
<comment type="caution">
    <text evidence="6">The sequence shown here is derived from an EMBL/GenBank/DDBJ whole genome shotgun (WGS) entry which is preliminary data.</text>
</comment>
<evidence type="ECO:0000256" key="3">
    <source>
        <dbReference type="ARBA" id="ARBA00023242"/>
    </source>
</evidence>
<evidence type="ECO:0000256" key="4">
    <source>
        <dbReference type="SAM" id="MobiDB-lite"/>
    </source>
</evidence>
<feature type="compositionally biased region" description="Polar residues" evidence="4">
    <location>
        <begin position="791"/>
        <end position="802"/>
    </location>
</feature>
<feature type="compositionally biased region" description="Polar residues" evidence="4">
    <location>
        <begin position="822"/>
        <end position="832"/>
    </location>
</feature>
<accession>A0A9P4P9Y5</accession>
<gene>
    <name evidence="6" type="ORF">P171DRAFT_435929</name>
</gene>
<keyword evidence="7" id="KW-1185">Reference proteome</keyword>
<dbReference type="PROSITE" id="PS50048">
    <property type="entry name" value="ZN2_CY6_FUNGAL_2"/>
    <property type="match status" value="1"/>
</dbReference>
<dbReference type="Pfam" id="PF04082">
    <property type="entry name" value="Fungal_trans"/>
    <property type="match status" value="1"/>
</dbReference>
<dbReference type="Proteomes" id="UP000799764">
    <property type="component" value="Unassembled WGS sequence"/>
</dbReference>
<evidence type="ECO:0000313" key="7">
    <source>
        <dbReference type="Proteomes" id="UP000799764"/>
    </source>
</evidence>
<evidence type="ECO:0000313" key="6">
    <source>
        <dbReference type="EMBL" id="KAF2440130.1"/>
    </source>
</evidence>
<comment type="subcellular location">
    <subcellularLocation>
        <location evidence="1">Nucleus</location>
    </subcellularLocation>
</comment>
<evidence type="ECO:0000259" key="5">
    <source>
        <dbReference type="PROSITE" id="PS50048"/>
    </source>
</evidence>
<feature type="compositionally biased region" description="Polar residues" evidence="4">
    <location>
        <begin position="712"/>
        <end position="732"/>
    </location>
</feature>
<dbReference type="SMART" id="SM00066">
    <property type="entry name" value="GAL4"/>
    <property type="match status" value="1"/>
</dbReference>
<dbReference type="InterPro" id="IPR001138">
    <property type="entry name" value="Zn2Cys6_DnaBD"/>
</dbReference>
<dbReference type="GO" id="GO:0003677">
    <property type="term" value="F:DNA binding"/>
    <property type="evidence" value="ECO:0007669"/>
    <property type="project" value="InterPro"/>
</dbReference>
<protein>
    <recommendedName>
        <fullName evidence="5">Zn(2)-C6 fungal-type domain-containing protein</fullName>
    </recommendedName>
</protein>
<organism evidence="6 7">
    <name type="scientific">Karstenula rhodostoma CBS 690.94</name>
    <dbReference type="NCBI Taxonomy" id="1392251"/>
    <lineage>
        <taxon>Eukaryota</taxon>
        <taxon>Fungi</taxon>
        <taxon>Dikarya</taxon>
        <taxon>Ascomycota</taxon>
        <taxon>Pezizomycotina</taxon>
        <taxon>Dothideomycetes</taxon>
        <taxon>Pleosporomycetidae</taxon>
        <taxon>Pleosporales</taxon>
        <taxon>Massarineae</taxon>
        <taxon>Didymosphaeriaceae</taxon>
        <taxon>Karstenula</taxon>
    </lineage>
</organism>
<evidence type="ECO:0000256" key="2">
    <source>
        <dbReference type="ARBA" id="ARBA00022723"/>
    </source>
</evidence>
<dbReference type="OrthoDB" id="3989227at2759"/>
<dbReference type="Gene3D" id="4.10.240.10">
    <property type="entry name" value="Zn(2)-C6 fungal-type DNA-binding domain"/>
    <property type="match status" value="1"/>
</dbReference>
<dbReference type="SMART" id="SM00906">
    <property type="entry name" value="Fungal_trans"/>
    <property type="match status" value="1"/>
</dbReference>
<dbReference type="GO" id="GO:0008270">
    <property type="term" value="F:zinc ion binding"/>
    <property type="evidence" value="ECO:0007669"/>
    <property type="project" value="InterPro"/>
</dbReference>
<sequence>MTEDILRAAPAAAANDRVSKPSGGSFSGVSGAGAAGLNPRSCVTCRRRKVKCDKKQPCSNCARTKIECIFPGPGRAPRKSRKPADGELMERLRRLEGVVQSLNAQVEEHEQQDAEREKNGGGAGGCPLGDAGVEQGGCPSGRDLVGASVVEDNSVEGLETRFGRLVVDEGRSRYINNSFWASLNNEVEDLKSILIEESDDDDEPDYESTFSAHHQGFIFGYSSTSVDMLSLHPSPQNARLFWDIYKESVDPLVKVLHIPTFEPVFLEAILNPEKIPKSLEPLMFAIYYGAVTSMVPQDCTEQYGEDRNTLLHRYRFGLEQGLARSNFLFCDEVIILQAFVVFLILLRRNDDARKIWTLTGLAVRIAQTLGIHRDGSHFGLAPFNIEMRRRLWWQVCILDARSSEDHGCDPTIVEAQFDTKLPLNVNDTDIDPAMTEWPKERQGFTDMTFCLIRFEVTNIFRRILYIPPGPGRGNLFFSSLTVAEKERWISDCHERLEDKYLKDCDMSIPLCWVTATISRLVMSKMWLIVYHPHQRKDGGTSLPQDTKDKLFITSLENIEYSTLLETEARTMKWGWLFRTYVQWHAIAFLLSELCVRTKGEAVDRAWRALEATDGRWWFPLGDNSPHRKGKVGCLWKPLRKLMAKAQNARQKELALERASQALKTGGPLYTDFSHVANQLNGNDRSQVNSESLDRMLRPPAARLGEMPVAQPPTWSGSPQSAQSEFSFSADTPDSSRRATHDTNSISGTTNNTDAGAALETFNALSEHGYDYLMRDLLDGYNMNGLPVNTTTAPAPAMSSSNPLMDAHPPTTDMQNGRPDLFNPTSLPRQNGAPTALTGFPASQSPRMTTNGSFNDGAQGNSRSSSDSPLLDGANMDWAVWDDLVNQYGMENTGQMATTANGAGHLGMVHWF</sequence>
<feature type="compositionally biased region" description="Polar residues" evidence="4">
    <location>
        <begin position="741"/>
        <end position="753"/>
    </location>
</feature>
<dbReference type="GO" id="GO:0000981">
    <property type="term" value="F:DNA-binding transcription factor activity, RNA polymerase II-specific"/>
    <property type="evidence" value="ECO:0007669"/>
    <property type="project" value="InterPro"/>
</dbReference>
<dbReference type="EMBL" id="MU001508">
    <property type="protein sequence ID" value="KAF2440130.1"/>
    <property type="molecule type" value="Genomic_DNA"/>
</dbReference>